<keyword evidence="2" id="KW-1185">Reference proteome</keyword>
<evidence type="ECO:0000313" key="2">
    <source>
        <dbReference type="Proteomes" id="UP001054837"/>
    </source>
</evidence>
<organism evidence="1 2">
    <name type="scientific">Caerostris darwini</name>
    <dbReference type="NCBI Taxonomy" id="1538125"/>
    <lineage>
        <taxon>Eukaryota</taxon>
        <taxon>Metazoa</taxon>
        <taxon>Ecdysozoa</taxon>
        <taxon>Arthropoda</taxon>
        <taxon>Chelicerata</taxon>
        <taxon>Arachnida</taxon>
        <taxon>Araneae</taxon>
        <taxon>Araneomorphae</taxon>
        <taxon>Entelegynae</taxon>
        <taxon>Araneoidea</taxon>
        <taxon>Araneidae</taxon>
        <taxon>Caerostris</taxon>
    </lineage>
</organism>
<dbReference type="EMBL" id="BPLQ01013022">
    <property type="protein sequence ID" value="GIY69187.1"/>
    <property type="molecule type" value="Genomic_DNA"/>
</dbReference>
<accession>A0AAV4VFV3</accession>
<dbReference type="AlphaFoldDB" id="A0AAV4VFV3"/>
<proteinExistence type="predicted"/>
<evidence type="ECO:0000313" key="1">
    <source>
        <dbReference type="EMBL" id="GIY69187.1"/>
    </source>
</evidence>
<name>A0AAV4VFV3_9ARAC</name>
<gene>
    <name evidence="1" type="ORF">CDAR_370751</name>
</gene>
<protein>
    <submittedName>
        <fullName evidence="1">Uncharacterized protein</fullName>
    </submittedName>
</protein>
<reference evidence="1 2" key="1">
    <citation type="submission" date="2021-06" db="EMBL/GenBank/DDBJ databases">
        <title>Caerostris darwini draft genome.</title>
        <authorList>
            <person name="Kono N."/>
            <person name="Arakawa K."/>
        </authorList>
    </citation>
    <scope>NUCLEOTIDE SEQUENCE [LARGE SCALE GENOMIC DNA]</scope>
</reference>
<sequence>MIPISVFLVMNQKQALVPRRLSLIPIIWKEYLRMRKKSATCNNNLPEAVNKKSPQQINRDKPFAAWGGFMEELGLICRAAITRLRAAPSRTGGAGILYCSAAADKRPT</sequence>
<dbReference type="Proteomes" id="UP001054837">
    <property type="component" value="Unassembled WGS sequence"/>
</dbReference>
<comment type="caution">
    <text evidence="1">The sequence shown here is derived from an EMBL/GenBank/DDBJ whole genome shotgun (WGS) entry which is preliminary data.</text>
</comment>